<evidence type="ECO:0000256" key="1">
    <source>
        <dbReference type="SAM" id="MobiDB-lite"/>
    </source>
</evidence>
<dbReference type="OrthoDB" id="410414at2759"/>
<keyword evidence="3" id="KW-1185">Reference proteome</keyword>
<protein>
    <submittedName>
        <fullName evidence="2">Uncharacterized protein</fullName>
    </submittedName>
</protein>
<gene>
    <name evidence="2" type="ORF">AK812_SmicGene32280</name>
</gene>
<dbReference type="AlphaFoldDB" id="A0A1Q9CUM2"/>
<sequence>MERARSSPCVRAKAAPKQRREKPFSRDPVADVRVRLGDFVFLRSGSGFYMDVENSRVRCRFDSPGQLQQQFQLCPYLGSAPSAADSRSWPPESLKLVNAKTFNHRPLKDGDVICLLARSGCFLGVCSSQVGEGTYISSGPSLGRQWVRADFADGASPQCAFVLRTAGAGCQVLDRCEITLQNLASSQVMGHCDGEANPHSLVSTALKFDRSVVDCRLFVEKAPGPKSRKPLREAAPSTQQSIHAVSREASTWLVDGVDLKPVAMALSRSFKPLRSLPRCWELVALALPIYYKSVARGRRRAAPGHFLTSPPYTLVEHQDRALRTVADMAAATSASSPGCLVLVDGIPFFLSDAEIAKLDAKSKARQQKVRSDTVVVYRSSDGSDVPLVLIDGEYFAAAGIGGGHSLLTTAPSGIVALLCRLPRSLVKDKKQEIWAGRPRYRQCAAYVVTIDVGSVRNRGLKLEQAVSCKMVSSECQCGPLLPLSITSRIQRVQLQLEPKIFNVFGLAEVAVCLVMMDHSIIGQDGWRMLGYTLVTVRQRRGAEALLASAARLVIELGSWEEQLPLAHASSARELVHEAKDDVMRLITGELSKPGFSDHELSFFKGELRRLSGSKEEPREGMEASEAAIPLTSLATAETAEAPGIAELRRQLSERVEALLLRLRQGASTRSSGS</sequence>
<comment type="caution">
    <text evidence="2">The sequence shown here is derived from an EMBL/GenBank/DDBJ whole genome shotgun (WGS) entry which is preliminary data.</text>
</comment>
<proteinExistence type="predicted"/>
<dbReference type="Proteomes" id="UP000186817">
    <property type="component" value="Unassembled WGS sequence"/>
</dbReference>
<accession>A0A1Q9CUM2</accession>
<name>A0A1Q9CUM2_SYMMI</name>
<dbReference type="EMBL" id="LSRX01000908">
    <property type="protein sequence ID" value="OLP86599.1"/>
    <property type="molecule type" value="Genomic_DNA"/>
</dbReference>
<organism evidence="2 3">
    <name type="scientific">Symbiodinium microadriaticum</name>
    <name type="common">Dinoflagellate</name>
    <name type="synonym">Zooxanthella microadriatica</name>
    <dbReference type="NCBI Taxonomy" id="2951"/>
    <lineage>
        <taxon>Eukaryota</taxon>
        <taxon>Sar</taxon>
        <taxon>Alveolata</taxon>
        <taxon>Dinophyceae</taxon>
        <taxon>Suessiales</taxon>
        <taxon>Symbiodiniaceae</taxon>
        <taxon>Symbiodinium</taxon>
    </lineage>
</organism>
<reference evidence="2 3" key="1">
    <citation type="submission" date="2016-02" db="EMBL/GenBank/DDBJ databases">
        <title>Genome analysis of coral dinoflagellate symbionts highlights evolutionary adaptations to a symbiotic lifestyle.</title>
        <authorList>
            <person name="Aranda M."/>
            <person name="Li Y."/>
            <person name="Liew Y.J."/>
            <person name="Baumgarten S."/>
            <person name="Simakov O."/>
            <person name="Wilson M."/>
            <person name="Piel J."/>
            <person name="Ashoor H."/>
            <person name="Bougouffa S."/>
            <person name="Bajic V.B."/>
            <person name="Ryu T."/>
            <person name="Ravasi T."/>
            <person name="Bayer T."/>
            <person name="Micklem G."/>
            <person name="Kim H."/>
            <person name="Bhak J."/>
            <person name="Lajeunesse T.C."/>
            <person name="Voolstra C.R."/>
        </authorList>
    </citation>
    <scope>NUCLEOTIDE SEQUENCE [LARGE SCALE GENOMIC DNA]</scope>
    <source>
        <strain evidence="2 3">CCMP2467</strain>
    </source>
</reference>
<feature type="region of interest" description="Disordered" evidence="1">
    <location>
        <begin position="1"/>
        <end position="26"/>
    </location>
</feature>
<evidence type="ECO:0000313" key="2">
    <source>
        <dbReference type="EMBL" id="OLP86599.1"/>
    </source>
</evidence>
<evidence type="ECO:0000313" key="3">
    <source>
        <dbReference type="Proteomes" id="UP000186817"/>
    </source>
</evidence>